<dbReference type="Proteomes" id="UP000319824">
    <property type="component" value="Unassembled WGS sequence"/>
</dbReference>
<evidence type="ECO:0000256" key="10">
    <source>
        <dbReference type="ARBA" id="ARBA00023136"/>
    </source>
</evidence>
<proteinExistence type="predicted"/>
<feature type="domain" description="Histidine kinase" evidence="12">
    <location>
        <begin position="211"/>
        <end position="423"/>
    </location>
</feature>
<dbReference type="Gene3D" id="6.10.340.10">
    <property type="match status" value="1"/>
</dbReference>
<dbReference type="InterPro" id="IPR004358">
    <property type="entry name" value="Sig_transdc_His_kin-like_C"/>
</dbReference>
<sequence length="426" mass="47531">MQRLYRKAFLIVWLTVTASIILMFTTVYLVRIFPFQEEVERGRLYFALDSAVYLLEKNGPTAAQQFAEAASANRVAVKLLVQAIGPAIDCAETAANTDSQRMVSSGSSCYRVVVERNEIGLLSRLVPRLAPWMSAFLAAAGAALWIARYLTRPVELLKEGLRSLAQGRFDVRIGDKINRKRDEVAALAHDFDLTAARLEEFQEVQRRLFHDVSHELRSPLSRLQAAVGVLRLNPARLEAMMERVEREIARMDNLVGEILTLARLTAGRQQPLERQTVDLIELVRSIVDDSIFESAQKNLTVQYRGIERLVATVNGELFYRAVENVVRNAVKHAPDGTEVIITAGKDSNRFLLTVEDCGPGVPQDLLDAIFQPFTRGSGSTSEGGFGLGLSITKYAFERHGGEVVAQRRRQGGLMIRMSLPLWVDFA</sequence>
<dbReference type="InterPro" id="IPR003660">
    <property type="entry name" value="HAMP_dom"/>
</dbReference>
<dbReference type="InterPro" id="IPR036097">
    <property type="entry name" value="HisK_dim/P_sf"/>
</dbReference>
<evidence type="ECO:0000259" key="13">
    <source>
        <dbReference type="PROSITE" id="PS50885"/>
    </source>
</evidence>
<accession>A0A559STU0</accession>
<evidence type="ECO:0000313" key="15">
    <source>
        <dbReference type="Proteomes" id="UP000319824"/>
    </source>
</evidence>
<feature type="transmembrane region" description="Helical" evidence="11">
    <location>
        <begin position="9"/>
        <end position="30"/>
    </location>
</feature>
<dbReference type="Gene3D" id="1.10.287.130">
    <property type="match status" value="1"/>
</dbReference>
<dbReference type="PROSITE" id="PS50885">
    <property type="entry name" value="HAMP"/>
    <property type="match status" value="1"/>
</dbReference>
<dbReference type="AlphaFoldDB" id="A0A559STU0"/>
<evidence type="ECO:0000313" key="14">
    <source>
        <dbReference type="EMBL" id="TVZ65782.1"/>
    </source>
</evidence>
<dbReference type="SMART" id="SM00388">
    <property type="entry name" value="HisKA"/>
    <property type="match status" value="1"/>
</dbReference>
<dbReference type="Pfam" id="PF00672">
    <property type="entry name" value="HAMP"/>
    <property type="match status" value="1"/>
</dbReference>
<dbReference type="SUPFAM" id="SSF158472">
    <property type="entry name" value="HAMP domain-like"/>
    <property type="match status" value="1"/>
</dbReference>
<dbReference type="Gene3D" id="3.30.565.10">
    <property type="entry name" value="Histidine kinase-like ATPase, C-terminal domain"/>
    <property type="match status" value="1"/>
</dbReference>
<dbReference type="InterPro" id="IPR050428">
    <property type="entry name" value="TCS_sensor_his_kinase"/>
</dbReference>
<dbReference type="PANTHER" id="PTHR45436">
    <property type="entry name" value="SENSOR HISTIDINE KINASE YKOH"/>
    <property type="match status" value="1"/>
</dbReference>
<dbReference type="Pfam" id="PF02518">
    <property type="entry name" value="HATPase_c"/>
    <property type="match status" value="1"/>
</dbReference>
<comment type="catalytic activity">
    <reaction evidence="1">
        <text>ATP + protein L-histidine = ADP + protein N-phospho-L-histidine.</text>
        <dbReference type="EC" id="2.7.13.3"/>
    </reaction>
</comment>
<dbReference type="PANTHER" id="PTHR45436:SF15">
    <property type="entry name" value="SENSOR HISTIDINE KINASE CUSS"/>
    <property type="match status" value="1"/>
</dbReference>
<evidence type="ECO:0000256" key="9">
    <source>
        <dbReference type="ARBA" id="ARBA00023012"/>
    </source>
</evidence>
<comment type="subcellular location">
    <subcellularLocation>
        <location evidence="2">Membrane</location>
        <topology evidence="2">Multi-pass membrane protein</topology>
    </subcellularLocation>
</comment>
<keyword evidence="4" id="KW-0597">Phosphoprotein</keyword>
<dbReference type="SUPFAM" id="SSF47384">
    <property type="entry name" value="Homodimeric domain of signal transducing histidine kinase"/>
    <property type="match status" value="1"/>
</dbReference>
<keyword evidence="8 11" id="KW-1133">Transmembrane helix</keyword>
<gene>
    <name evidence="14" type="ORF">BCL32_6115</name>
</gene>
<dbReference type="GO" id="GO:0000155">
    <property type="term" value="F:phosphorelay sensor kinase activity"/>
    <property type="evidence" value="ECO:0007669"/>
    <property type="project" value="InterPro"/>
</dbReference>
<dbReference type="SMART" id="SM00387">
    <property type="entry name" value="HATPase_c"/>
    <property type="match status" value="1"/>
</dbReference>
<dbReference type="RefSeq" id="WP_022713164.1">
    <property type="nucleotide sequence ID" value="NZ_ATTQ01000002.1"/>
</dbReference>
<keyword evidence="5" id="KW-0808">Transferase</keyword>
<dbReference type="EMBL" id="VISO01000003">
    <property type="protein sequence ID" value="TVZ65782.1"/>
    <property type="molecule type" value="Genomic_DNA"/>
</dbReference>
<keyword evidence="6 11" id="KW-0812">Transmembrane</keyword>
<dbReference type="SUPFAM" id="SSF55874">
    <property type="entry name" value="ATPase domain of HSP90 chaperone/DNA topoisomerase II/histidine kinase"/>
    <property type="match status" value="1"/>
</dbReference>
<evidence type="ECO:0000256" key="11">
    <source>
        <dbReference type="SAM" id="Phobius"/>
    </source>
</evidence>
<feature type="domain" description="HAMP" evidence="13">
    <location>
        <begin position="148"/>
        <end position="203"/>
    </location>
</feature>
<dbReference type="InterPro" id="IPR003661">
    <property type="entry name" value="HisK_dim/P_dom"/>
</dbReference>
<dbReference type="InterPro" id="IPR005467">
    <property type="entry name" value="His_kinase_dom"/>
</dbReference>
<keyword evidence="7" id="KW-0418">Kinase</keyword>
<evidence type="ECO:0000259" key="12">
    <source>
        <dbReference type="PROSITE" id="PS50109"/>
    </source>
</evidence>
<protein>
    <recommendedName>
        <fullName evidence="3">histidine kinase</fullName>
        <ecNumber evidence="3">2.7.13.3</ecNumber>
    </recommendedName>
</protein>
<dbReference type="InterPro" id="IPR036890">
    <property type="entry name" value="HATPase_C_sf"/>
</dbReference>
<dbReference type="GO" id="GO:0005886">
    <property type="term" value="C:plasma membrane"/>
    <property type="evidence" value="ECO:0007669"/>
    <property type="project" value="TreeGrafter"/>
</dbReference>
<reference evidence="14 15" key="1">
    <citation type="submission" date="2019-06" db="EMBL/GenBank/DDBJ databases">
        <title>Pac Bio to generate improved reference genome sequences for organisms with transposon mutant libraries (support for FEBA project).</title>
        <authorList>
            <person name="Blow M."/>
        </authorList>
    </citation>
    <scope>NUCLEOTIDE SEQUENCE [LARGE SCALE GENOMIC DNA]</scope>
    <source>
        <strain evidence="14 15">USDA 1844</strain>
    </source>
</reference>
<evidence type="ECO:0000256" key="2">
    <source>
        <dbReference type="ARBA" id="ARBA00004141"/>
    </source>
</evidence>
<evidence type="ECO:0000256" key="5">
    <source>
        <dbReference type="ARBA" id="ARBA00022679"/>
    </source>
</evidence>
<evidence type="ECO:0000256" key="6">
    <source>
        <dbReference type="ARBA" id="ARBA00022692"/>
    </source>
</evidence>
<keyword evidence="9" id="KW-0902">Two-component regulatory system</keyword>
<dbReference type="Pfam" id="PF00512">
    <property type="entry name" value="HisKA"/>
    <property type="match status" value="1"/>
</dbReference>
<evidence type="ECO:0000256" key="4">
    <source>
        <dbReference type="ARBA" id="ARBA00022553"/>
    </source>
</evidence>
<evidence type="ECO:0000256" key="3">
    <source>
        <dbReference type="ARBA" id="ARBA00012438"/>
    </source>
</evidence>
<evidence type="ECO:0000256" key="8">
    <source>
        <dbReference type="ARBA" id="ARBA00022989"/>
    </source>
</evidence>
<organism evidence="14 15">
    <name type="scientific">Rhizobium mongolense USDA 1844</name>
    <dbReference type="NCBI Taxonomy" id="1079460"/>
    <lineage>
        <taxon>Bacteria</taxon>
        <taxon>Pseudomonadati</taxon>
        <taxon>Pseudomonadota</taxon>
        <taxon>Alphaproteobacteria</taxon>
        <taxon>Hyphomicrobiales</taxon>
        <taxon>Rhizobiaceae</taxon>
        <taxon>Rhizobium/Agrobacterium group</taxon>
        <taxon>Rhizobium</taxon>
    </lineage>
</organism>
<dbReference type="CDD" id="cd00082">
    <property type="entry name" value="HisKA"/>
    <property type="match status" value="1"/>
</dbReference>
<name>A0A559STU0_9HYPH</name>
<evidence type="ECO:0000256" key="7">
    <source>
        <dbReference type="ARBA" id="ARBA00022777"/>
    </source>
</evidence>
<comment type="caution">
    <text evidence="14">The sequence shown here is derived from an EMBL/GenBank/DDBJ whole genome shotgun (WGS) entry which is preliminary data.</text>
</comment>
<dbReference type="SMART" id="SM00304">
    <property type="entry name" value="HAMP"/>
    <property type="match status" value="1"/>
</dbReference>
<dbReference type="EC" id="2.7.13.3" evidence="3"/>
<dbReference type="PROSITE" id="PS50109">
    <property type="entry name" value="HIS_KIN"/>
    <property type="match status" value="1"/>
</dbReference>
<keyword evidence="10 11" id="KW-0472">Membrane</keyword>
<dbReference type="PRINTS" id="PR00344">
    <property type="entry name" value="BCTRLSENSOR"/>
</dbReference>
<dbReference type="InterPro" id="IPR003594">
    <property type="entry name" value="HATPase_dom"/>
</dbReference>
<evidence type="ECO:0000256" key="1">
    <source>
        <dbReference type="ARBA" id="ARBA00000085"/>
    </source>
</evidence>
<dbReference type="CDD" id="cd06225">
    <property type="entry name" value="HAMP"/>
    <property type="match status" value="1"/>
</dbReference>